<organism evidence="5 6">
    <name type="scientific">Saliterribacillus persicus</name>
    <dbReference type="NCBI Taxonomy" id="930114"/>
    <lineage>
        <taxon>Bacteria</taxon>
        <taxon>Bacillati</taxon>
        <taxon>Bacillota</taxon>
        <taxon>Bacilli</taxon>
        <taxon>Bacillales</taxon>
        <taxon>Bacillaceae</taxon>
        <taxon>Saliterribacillus</taxon>
    </lineage>
</organism>
<dbReference type="Pfam" id="PF03965">
    <property type="entry name" value="Penicillinase_R"/>
    <property type="match status" value="1"/>
</dbReference>
<evidence type="ECO:0000256" key="1">
    <source>
        <dbReference type="ARBA" id="ARBA00011046"/>
    </source>
</evidence>
<dbReference type="InterPro" id="IPR005650">
    <property type="entry name" value="BlaI_family"/>
</dbReference>
<evidence type="ECO:0000256" key="2">
    <source>
        <dbReference type="ARBA" id="ARBA00023015"/>
    </source>
</evidence>
<dbReference type="Gene3D" id="1.10.4040.10">
    <property type="entry name" value="Penicillinase repressor domain"/>
    <property type="match status" value="1"/>
</dbReference>
<dbReference type="EMBL" id="QPJJ01000018">
    <property type="protein sequence ID" value="RCW63346.1"/>
    <property type="molecule type" value="Genomic_DNA"/>
</dbReference>
<evidence type="ECO:0000256" key="3">
    <source>
        <dbReference type="ARBA" id="ARBA00023125"/>
    </source>
</evidence>
<dbReference type="InterPro" id="IPR036388">
    <property type="entry name" value="WH-like_DNA-bd_sf"/>
</dbReference>
<comment type="similarity">
    <text evidence="1">Belongs to the BlaI transcriptional regulatory family.</text>
</comment>
<dbReference type="OrthoDB" id="1849040at2"/>
<dbReference type="AlphaFoldDB" id="A0A368X820"/>
<dbReference type="Proteomes" id="UP000252585">
    <property type="component" value="Unassembled WGS sequence"/>
</dbReference>
<dbReference type="PIRSF" id="PIRSF019455">
    <property type="entry name" value="CopR_AtkY"/>
    <property type="match status" value="1"/>
</dbReference>
<reference evidence="5 6" key="1">
    <citation type="submission" date="2018-07" db="EMBL/GenBank/DDBJ databases">
        <title>Genomic Encyclopedia of Type Strains, Phase IV (KMG-IV): sequencing the most valuable type-strain genomes for metagenomic binning, comparative biology and taxonomic classification.</title>
        <authorList>
            <person name="Goeker M."/>
        </authorList>
    </citation>
    <scope>NUCLEOTIDE SEQUENCE [LARGE SCALE GENOMIC DNA]</scope>
    <source>
        <strain evidence="5 6">DSM 27696</strain>
    </source>
</reference>
<dbReference type="InterPro" id="IPR036390">
    <property type="entry name" value="WH_DNA-bd_sf"/>
</dbReference>
<evidence type="ECO:0000313" key="5">
    <source>
        <dbReference type="EMBL" id="RCW63346.1"/>
    </source>
</evidence>
<accession>A0A368X820</accession>
<protein>
    <submittedName>
        <fullName evidence="5">BlaI family penicillinase repressor</fullName>
    </submittedName>
</protein>
<dbReference type="GO" id="GO:0045892">
    <property type="term" value="P:negative regulation of DNA-templated transcription"/>
    <property type="evidence" value="ECO:0007669"/>
    <property type="project" value="InterPro"/>
</dbReference>
<keyword evidence="6" id="KW-1185">Reference proteome</keyword>
<dbReference type="SUPFAM" id="SSF46785">
    <property type="entry name" value="Winged helix' DNA-binding domain"/>
    <property type="match status" value="1"/>
</dbReference>
<proteinExistence type="inferred from homology"/>
<evidence type="ECO:0000313" key="6">
    <source>
        <dbReference type="Proteomes" id="UP000252585"/>
    </source>
</evidence>
<keyword evidence="2" id="KW-0805">Transcription regulation</keyword>
<keyword evidence="4" id="KW-0804">Transcription</keyword>
<dbReference type="NCBIfam" id="NF012168">
    <property type="entry name" value="BlaI_of_BCL"/>
    <property type="match status" value="1"/>
</dbReference>
<dbReference type="Gene3D" id="1.10.10.10">
    <property type="entry name" value="Winged helix-like DNA-binding domain superfamily/Winged helix DNA-binding domain"/>
    <property type="match status" value="1"/>
</dbReference>
<evidence type="ECO:0000256" key="4">
    <source>
        <dbReference type="ARBA" id="ARBA00023163"/>
    </source>
</evidence>
<name>A0A368X820_9BACI</name>
<dbReference type="RefSeq" id="WP_114354242.1">
    <property type="nucleotide sequence ID" value="NZ_QPJJ01000018.1"/>
</dbReference>
<comment type="caution">
    <text evidence="5">The sequence shown here is derived from an EMBL/GenBank/DDBJ whole genome shotgun (WGS) entry which is preliminary data.</text>
</comment>
<dbReference type="GO" id="GO:0003677">
    <property type="term" value="F:DNA binding"/>
    <property type="evidence" value="ECO:0007669"/>
    <property type="project" value="UniProtKB-KW"/>
</dbReference>
<keyword evidence="3" id="KW-0238">DNA-binding</keyword>
<gene>
    <name evidence="5" type="ORF">DFR57_11813</name>
</gene>
<sequence length="125" mass="14929">MSKEMPKITEAEWEVMKVLWKQSPLTANEVCNALKEYEDWKPKTIRTLLDRLNHKQVISVNKEKRIYTFIPLYSEYECQRAETRSFINRIYGGISKSLIVQFIEDEDLTKDEIKELKKILDKRSD</sequence>